<feature type="transmembrane region" description="Helical" evidence="2">
    <location>
        <begin position="329"/>
        <end position="351"/>
    </location>
</feature>
<name>A0A835SCF9_CHLIN</name>
<comment type="caution">
    <text evidence="3">The sequence shown here is derived from an EMBL/GenBank/DDBJ whole genome shotgun (WGS) entry which is preliminary data.</text>
</comment>
<feature type="compositionally biased region" description="Low complexity" evidence="1">
    <location>
        <begin position="166"/>
        <end position="182"/>
    </location>
</feature>
<evidence type="ECO:0000256" key="2">
    <source>
        <dbReference type="SAM" id="Phobius"/>
    </source>
</evidence>
<accession>A0A835SCF9</accession>
<feature type="transmembrane region" description="Helical" evidence="2">
    <location>
        <begin position="283"/>
        <end position="300"/>
    </location>
</feature>
<keyword evidence="4" id="KW-1185">Reference proteome</keyword>
<gene>
    <name evidence="3" type="ORF">HXX76_014294</name>
</gene>
<proteinExistence type="predicted"/>
<feature type="region of interest" description="Disordered" evidence="1">
    <location>
        <begin position="127"/>
        <end position="237"/>
    </location>
</feature>
<dbReference type="Proteomes" id="UP000650467">
    <property type="component" value="Unassembled WGS sequence"/>
</dbReference>
<evidence type="ECO:0000313" key="3">
    <source>
        <dbReference type="EMBL" id="KAG2424718.1"/>
    </source>
</evidence>
<evidence type="ECO:0000313" key="4">
    <source>
        <dbReference type="Proteomes" id="UP000650467"/>
    </source>
</evidence>
<sequence length="356" mass="36575">MHVQPEPSLAELRAEIDRLRAAAAAVRVICTDDVRTGAWRVIQAAMSGLRANQLPPEQQTLLEWLRKERLIEEPPARPFRPLVQNSWNLVNDSLRTTLCLQFPPPKIVGGSGAVAAGLDEHGRCRAAPQPQVRRAAASSPGPQPLRADHARRADPMLSEYESSEPRQLAVAQGAGRAVAAGQDPGGRMGAGPGGSGAAAAAEGGAKGRMEPDQQQQQQRSESTVAAPGGSNAAGGPLAAVHAPAVNAAAAVDSDWQVGARTGLSLAVLLLLAMALLADGIPRVHPLLLTFMVLAGTISAVESNPRTKRVVVAFARVCGLARCSTSSATLSAMVAALGAALAVTVAVVILSAPGGAP</sequence>
<dbReference type="SUPFAM" id="SSF47954">
    <property type="entry name" value="Cyclin-like"/>
    <property type="match status" value="1"/>
</dbReference>
<keyword evidence="2" id="KW-0812">Transmembrane</keyword>
<feature type="compositionally biased region" description="Low complexity" evidence="1">
    <location>
        <begin position="225"/>
        <end position="237"/>
    </location>
</feature>
<evidence type="ECO:0000256" key="1">
    <source>
        <dbReference type="SAM" id="MobiDB-lite"/>
    </source>
</evidence>
<protein>
    <submittedName>
        <fullName evidence="3">Uncharacterized protein</fullName>
    </submittedName>
</protein>
<dbReference type="EMBL" id="JAEHOC010000062">
    <property type="protein sequence ID" value="KAG2424718.1"/>
    <property type="molecule type" value="Genomic_DNA"/>
</dbReference>
<keyword evidence="2" id="KW-1133">Transmembrane helix</keyword>
<keyword evidence="2" id="KW-0472">Membrane</keyword>
<dbReference type="InterPro" id="IPR036915">
    <property type="entry name" value="Cyclin-like_sf"/>
</dbReference>
<dbReference type="OrthoDB" id="10264655at2759"/>
<dbReference type="AlphaFoldDB" id="A0A835SCF9"/>
<reference evidence="3" key="1">
    <citation type="journal article" date="2020" name="bioRxiv">
        <title>Comparative genomics of Chlamydomonas.</title>
        <authorList>
            <person name="Craig R.J."/>
            <person name="Hasan A.R."/>
            <person name="Ness R.W."/>
            <person name="Keightley P.D."/>
        </authorList>
    </citation>
    <scope>NUCLEOTIDE SEQUENCE</scope>
    <source>
        <strain evidence="3">SAG 7.73</strain>
    </source>
</reference>
<organism evidence="3 4">
    <name type="scientific">Chlamydomonas incerta</name>
    <dbReference type="NCBI Taxonomy" id="51695"/>
    <lineage>
        <taxon>Eukaryota</taxon>
        <taxon>Viridiplantae</taxon>
        <taxon>Chlorophyta</taxon>
        <taxon>core chlorophytes</taxon>
        <taxon>Chlorophyceae</taxon>
        <taxon>CS clade</taxon>
        <taxon>Chlamydomonadales</taxon>
        <taxon>Chlamydomonadaceae</taxon>
        <taxon>Chlamydomonas</taxon>
    </lineage>
</organism>
<feature type="compositionally biased region" description="Low complexity" evidence="1">
    <location>
        <begin position="127"/>
        <end position="137"/>
    </location>
</feature>
<feature type="compositionally biased region" description="Gly residues" evidence="1">
    <location>
        <begin position="183"/>
        <end position="196"/>
    </location>
</feature>
<dbReference type="Gene3D" id="1.10.472.10">
    <property type="entry name" value="Cyclin-like"/>
    <property type="match status" value="1"/>
</dbReference>